<reference evidence="11" key="3">
    <citation type="journal article" date="2014" name="Nature">
        <title>Elephant shark genome provides unique insights into gnathostome evolution.</title>
        <authorList>
            <consortium name="International Elephant Shark Genome Sequencing Consortium"/>
            <person name="Venkatesh B."/>
            <person name="Lee A.P."/>
            <person name="Ravi V."/>
            <person name="Maurya A.K."/>
            <person name="Lian M.M."/>
            <person name="Swann J.B."/>
            <person name="Ohta Y."/>
            <person name="Flajnik M.F."/>
            <person name="Sutoh Y."/>
            <person name="Kasahara M."/>
            <person name="Hoon S."/>
            <person name="Gangu V."/>
            <person name="Roy S.W."/>
            <person name="Irimia M."/>
            <person name="Korzh V."/>
            <person name="Kondrychyn I."/>
            <person name="Lim Z.W."/>
            <person name="Tay B.H."/>
            <person name="Tohari S."/>
            <person name="Kong K.W."/>
            <person name="Ho S."/>
            <person name="Lorente-Galdos B."/>
            <person name="Quilez J."/>
            <person name="Marques-Bonet T."/>
            <person name="Raney B.J."/>
            <person name="Ingham P.W."/>
            <person name="Tay A."/>
            <person name="Hillier L.W."/>
            <person name="Minx P."/>
            <person name="Boehm T."/>
            <person name="Wilson R.K."/>
            <person name="Brenner S."/>
            <person name="Warren W.C."/>
        </authorList>
    </citation>
    <scope>NUCLEOTIDE SEQUENCE [LARGE SCALE GENOMIC DNA]</scope>
</reference>
<evidence type="ECO:0000256" key="4">
    <source>
        <dbReference type="ARBA" id="ARBA00023157"/>
    </source>
</evidence>
<dbReference type="Pfam" id="PF09307">
    <property type="entry name" value="MHC2-interact"/>
    <property type="match status" value="1"/>
</dbReference>
<dbReference type="GO" id="GO:0006955">
    <property type="term" value="P:immune response"/>
    <property type="evidence" value="ECO:0007669"/>
    <property type="project" value="InterPro"/>
</dbReference>
<keyword evidence="11" id="KW-1185">Reference proteome</keyword>
<dbReference type="InterPro" id="IPR000716">
    <property type="entry name" value="Thyroglobulin_1"/>
</dbReference>
<dbReference type="CDD" id="cd00191">
    <property type="entry name" value="TY"/>
    <property type="match status" value="1"/>
</dbReference>
<reference evidence="10" key="5">
    <citation type="submission" date="2025-09" db="UniProtKB">
        <authorList>
            <consortium name="Ensembl"/>
        </authorList>
    </citation>
    <scope>IDENTIFICATION</scope>
</reference>
<dbReference type="SMART" id="SM00211">
    <property type="entry name" value="TY"/>
    <property type="match status" value="1"/>
</dbReference>
<dbReference type="AlphaFoldDB" id="A0A4W3HGV7"/>
<reference evidence="11" key="2">
    <citation type="journal article" date="2007" name="PLoS Biol.">
        <title>Survey sequencing and comparative analysis of the elephant shark (Callorhinchus milii) genome.</title>
        <authorList>
            <person name="Venkatesh B."/>
            <person name="Kirkness E.F."/>
            <person name="Loh Y.H."/>
            <person name="Halpern A.L."/>
            <person name="Lee A.P."/>
            <person name="Johnson J."/>
            <person name="Dandona N."/>
            <person name="Viswanathan L.D."/>
            <person name="Tay A."/>
            <person name="Venter J.C."/>
            <person name="Strausberg R.L."/>
            <person name="Brenner S."/>
        </authorList>
    </citation>
    <scope>NUCLEOTIDE SEQUENCE [LARGE SCALE GENOMIC DNA]</scope>
</reference>
<feature type="disulfide bond" evidence="5 6">
    <location>
        <begin position="273"/>
        <end position="280"/>
    </location>
</feature>
<reference evidence="11" key="1">
    <citation type="journal article" date="2006" name="Science">
        <title>Ancient noncoding elements conserved in the human genome.</title>
        <authorList>
            <person name="Venkatesh B."/>
            <person name="Kirkness E.F."/>
            <person name="Loh Y.H."/>
            <person name="Halpern A.L."/>
            <person name="Lee A.P."/>
            <person name="Johnson J."/>
            <person name="Dandona N."/>
            <person name="Viswanathan L.D."/>
            <person name="Tay A."/>
            <person name="Venter J.C."/>
            <person name="Strausberg R.L."/>
            <person name="Brenner S."/>
        </authorList>
    </citation>
    <scope>NUCLEOTIDE SEQUENCE [LARGE SCALE GENOMIC DNA]</scope>
</reference>
<sequence>MADEQQSTLLNHSQDSISTGTTEPSIARGQNSGGGSCSRGLMWTGVTILGVLLIAGQVVSVMFLMKQQDKITDLQKTTTEIQNKNSAPPAKPKTTIRLRPMMNMPMMYDLPEPEAPKEKTPTPAPPLTLMQEVEELLKKENLTQELPKFKGTLFSNLRTLRENVEEPMWREFETWLRNWLMFQLIQEQQQKISSTIAPWHKPRGRTSYHRHSSSPMALDTNDQSTVKPEEEMKLVKVVPAKTNCQRERDRIKLMPGVYEPTCDKAGDYTAEQCHASSGYCWCVKPDGTEIPGTRVRGQRLHCQRYTESEEPRTSGLIDCE</sequence>
<dbReference type="Pfam" id="PF00086">
    <property type="entry name" value="Thyroglobulin_1"/>
    <property type="match status" value="1"/>
</dbReference>
<evidence type="ECO:0000256" key="8">
    <source>
        <dbReference type="SAM" id="Phobius"/>
    </source>
</evidence>
<evidence type="ECO:0000256" key="7">
    <source>
        <dbReference type="SAM" id="MobiDB-lite"/>
    </source>
</evidence>
<dbReference type="SUPFAM" id="SSF48305">
    <property type="entry name" value="Class II MHC-associated invariant chain ectoplasmic trimerization domain"/>
    <property type="match status" value="1"/>
</dbReference>
<name>A0A4W3HGV7_CALMI</name>
<dbReference type="PANTHER" id="PTHR12352">
    <property type="entry name" value="SECRETED MODULAR CALCIUM-BINDING PROTEIN"/>
    <property type="match status" value="1"/>
</dbReference>
<dbReference type="InterPro" id="IPR036857">
    <property type="entry name" value="Thyroglobulin_1_sf"/>
</dbReference>
<dbReference type="InterPro" id="IPR011988">
    <property type="entry name" value="MHC_II-assoc_invariant_trimer"/>
</dbReference>
<dbReference type="GO" id="GO:0007160">
    <property type="term" value="P:cell-matrix adhesion"/>
    <property type="evidence" value="ECO:0007669"/>
    <property type="project" value="TreeGrafter"/>
</dbReference>
<feature type="disulfide bond" evidence="5">
    <location>
        <begin position="244"/>
        <end position="262"/>
    </location>
</feature>
<organism evidence="10 11">
    <name type="scientific">Callorhinchus milii</name>
    <name type="common">Ghost shark</name>
    <dbReference type="NCBI Taxonomy" id="7868"/>
    <lineage>
        <taxon>Eukaryota</taxon>
        <taxon>Metazoa</taxon>
        <taxon>Chordata</taxon>
        <taxon>Craniata</taxon>
        <taxon>Vertebrata</taxon>
        <taxon>Chondrichthyes</taxon>
        <taxon>Holocephali</taxon>
        <taxon>Chimaeriformes</taxon>
        <taxon>Callorhinchidae</taxon>
        <taxon>Callorhinchus</taxon>
    </lineage>
</organism>
<feature type="region of interest" description="Disordered" evidence="7">
    <location>
        <begin position="199"/>
        <end position="225"/>
    </location>
</feature>
<dbReference type="Ensembl" id="ENSCMIT00000014652.1">
    <property type="protein sequence ID" value="ENSCMIP00000014347.1"/>
    <property type="gene ID" value="ENSCMIG00000007117.1"/>
</dbReference>
<dbReference type="Gene3D" id="4.10.800.10">
    <property type="entry name" value="Thyroglobulin type-1"/>
    <property type="match status" value="1"/>
</dbReference>
<keyword evidence="2" id="KW-0964">Secreted</keyword>
<evidence type="ECO:0000313" key="11">
    <source>
        <dbReference type="Proteomes" id="UP000314986"/>
    </source>
</evidence>
<dbReference type="GO" id="GO:0070206">
    <property type="term" value="P:protein trimerization"/>
    <property type="evidence" value="ECO:0007669"/>
    <property type="project" value="InterPro"/>
</dbReference>
<feature type="region of interest" description="Disordered" evidence="7">
    <location>
        <begin position="1"/>
        <end position="35"/>
    </location>
</feature>
<reference evidence="10" key="4">
    <citation type="submission" date="2025-08" db="UniProtKB">
        <authorList>
            <consortium name="Ensembl"/>
        </authorList>
    </citation>
    <scope>IDENTIFICATION</scope>
</reference>
<dbReference type="PROSITE" id="PS51162">
    <property type="entry name" value="THYROGLOBULIN_1_2"/>
    <property type="match status" value="1"/>
</dbReference>
<feature type="compositionally biased region" description="Polar residues" evidence="7">
    <location>
        <begin position="1"/>
        <end position="30"/>
    </location>
</feature>
<dbReference type="GO" id="GO:0019882">
    <property type="term" value="P:antigen processing and presentation"/>
    <property type="evidence" value="ECO:0007669"/>
    <property type="project" value="InterPro"/>
</dbReference>
<evidence type="ECO:0000256" key="1">
    <source>
        <dbReference type="ARBA" id="ARBA00004613"/>
    </source>
</evidence>
<keyword evidence="8" id="KW-1133">Transmembrane helix</keyword>
<dbReference type="GO" id="GO:0016020">
    <property type="term" value="C:membrane"/>
    <property type="evidence" value="ECO:0007669"/>
    <property type="project" value="InterPro"/>
</dbReference>
<dbReference type="PRINTS" id="PR01990">
    <property type="entry name" value="CD74ANTIGEN"/>
</dbReference>
<dbReference type="InterPro" id="IPR043530">
    <property type="entry name" value="CD74_antigen"/>
</dbReference>
<feature type="compositionally biased region" description="Basic residues" evidence="7">
    <location>
        <begin position="200"/>
        <end position="212"/>
    </location>
</feature>
<dbReference type="PROSITE" id="PS00484">
    <property type="entry name" value="THYROGLOBULIN_1_1"/>
    <property type="match status" value="1"/>
</dbReference>
<dbReference type="InterPro" id="IPR036613">
    <property type="entry name" value="MHCII_invariant_trimer_sf"/>
</dbReference>
<dbReference type="InParanoid" id="A0A4W3HGV7"/>
<dbReference type="Proteomes" id="UP000314986">
    <property type="component" value="Unassembled WGS sequence"/>
</dbReference>
<evidence type="ECO:0000259" key="9">
    <source>
        <dbReference type="PROSITE" id="PS51162"/>
    </source>
</evidence>
<keyword evidence="8" id="KW-0812">Transmembrane</keyword>
<dbReference type="PIRSF" id="PIRSF001992">
    <property type="entry name" value="CD74_antigen"/>
    <property type="match status" value="1"/>
</dbReference>
<dbReference type="InterPro" id="IPR051950">
    <property type="entry name" value="Dev_reg/Prot_inhib"/>
</dbReference>
<evidence type="ECO:0000313" key="10">
    <source>
        <dbReference type="Ensembl" id="ENSCMIP00000014347.1"/>
    </source>
</evidence>
<dbReference type="STRING" id="7868.ENSCMIP00000014347"/>
<feature type="domain" description="Thyroglobulin type-1" evidence="9">
    <location>
        <begin position="241"/>
        <end position="302"/>
    </location>
</feature>
<dbReference type="Pfam" id="PF08831">
    <property type="entry name" value="MHCassoc_trimer"/>
    <property type="match status" value="1"/>
</dbReference>
<dbReference type="PANTHER" id="PTHR12352:SF3">
    <property type="entry name" value="NIDOGEN-2"/>
    <property type="match status" value="1"/>
</dbReference>
<evidence type="ECO:0000256" key="6">
    <source>
        <dbReference type="PROSITE-ProRule" id="PRU00500"/>
    </source>
</evidence>
<dbReference type="InterPro" id="IPR015386">
    <property type="entry name" value="MHC_II-assoc_invar/CLIP_MHC-bd"/>
</dbReference>
<keyword evidence="3" id="KW-0677">Repeat</keyword>
<dbReference type="GO" id="GO:0035718">
    <property type="term" value="F:macrophage migration inhibitory factor binding"/>
    <property type="evidence" value="ECO:0007669"/>
    <property type="project" value="InterPro"/>
</dbReference>
<dbReference type="OMA" id="HHNCSEP"/>
<evidence type="ECO:0000256" key="2">
    <source>
        <dbReference type="ARBA" id="ARBA00022525"/>
    </source>
</evidence>
<dbReference type="InterPro" id="IPR022339">
    <property type="entry name" value="MHC_II-assoc_invar_chain"/>
</dbReference>
<feature type="transmembrane region" description="Helical" evidence="8">
    <location>
        <begin position="41"/>
        <end position="65"/>
    </location>
</feature>
<dbReference type="Gene3D" id="1.10.870.10">
    <property type="entry name" value="MHC class II-associated invariant chain, trimerisation domain"/>
    <property type="match status" value="1"/>
</dbReference>
<dbReference type="GO" id="GO:0042289">
    <property type="term" value="F:MHC class II protein binding"/>
    <property type="evidence" value="ECO:0007669"/>
    <property type="project" value="InterPro"/>
</dbReference>
<evidence type="ECO:0000256" key="3">
    <source>
        <dbReference type="ARBA" id="ARBA00022737"/>
    </source>
</evidence>
<accession>A0A4W3HGV7</accession>
<dbReference type="GO" id="GO:0006886">
    <property type="term" value="P:intracellular protein transport"/>
    <property type="evidence" value="ECO:0007669"/>
    <property type="project" value="InterPro"/>
</dbReference>
<dbReference type="GO" id="GO:0005615">
    <property type="term" value="C:extracellular space"/>
    <property type="evidence" value="ECO:0007669"/>
    <property type="project" value="TreeGrafter"/>
</dbReference>
<dbReference type="GeneTree" id="ENSGT00390000008961"/>
<comment type="subcellular location">
    <subcellularLocation>
        <location evidence="1">Secreted</location>
    </subcellularLocation>
</comment>
<keyword evidence="4 5" id="KW-1015">Disulfide bond</keyword>
<proteinExistence type="predicted"/>
<dbReference type="SUPFAM" id="SSF57610">
    <property type="entry name" value="Thyroglobulin type-1 domain"/>
    <property type="match status" value="1"/>
</dbReference>
<feature type="disulfide bond" evidence="5 6">
    <location>
        <begin position="282"/>
        <end position="302"/>
    </location>
</feature>
<keyword evidence="8" id="KW-0472">Membrane</keyword>
<dbReference type="GO" id="GO:0005604">
    <property type="term" value="C:basement membrane"/>
    <property type="evidence" value="ECO:0007669"/>
    <property type="project" value="TreeGrafter"/>
</dbReference>
<evidence type="ECO:0000256" key="5">
    <source>
        <dbReference type="PIRSR" id="PIRSR001992-1"/>
    </source>
</evidence>
<protein>
    <recommendedName>
        <fullName evidence="9">Thyroglobulin type-1 domain-containing protein</fullName>
    </recommendedName>
</protein>
<comment type="caution">
    <text evidence="6">Lacks conserved residue(s) required for the propagation of feature annotation.</text>
</comment>